<name>A0A829PMD8_9MYCO</name>
<evidence type="ECO:0000313" key="3">
    <source>
        <dbReference type="Proteomes" id="UP000019854"/>
    </source>
</evidence>
<gene>
    <name evidence="2" type="ORF">L829_0519</name>
</gene>
<proteinExistence type="predicted"/>
<accession>A0A829PMD8</accession>
<organism evidence="2 3">
    <name type="scientific">Mycobacteroides abscessus MAB_030201_1075</name>
    <dbReference type="NCBI Taxonomy" id="1335410"/>
    <lineage>
        <taxon>Bacteria</taxon>
        <taxon>Bacillati</taxon>
        <taxon>Actinomycetota</taxon>
        <taxon>Actinomycetes</taxon>
        <taxon>Mycobacteriales</taxon>
        <taxon>Mycobacteriaceae</taxon>
        <taxon>Mycobacteroides</taxon>
        <taxon>Mycobacteroides abscessus</taxon>
    </lineage>
</organism>
<dbReference type="Proteomes" id="UP000019854">
    <property type="component" value="Unassembled WGS sequence"/>
</dbReference>
<dbReference type="EMBL" id="JAOX01000001">
    <property type="protein sequence ID" value="ETZ86981.1"/>
    <property type="molecule type" value="Genomic_DNA"/>
</dbReference>
<protein>
    <submittedName>
        <fullName evidence="2">Uncharacterized protein</fullName>
    </submittedName>
</protein>
<evidence type="ECO:0000256" key="1">
    <source>
        <dbReference type="SAM" id="MobiDB-lite"/>
    </source>
</evidence>
<comment type="caution">
    <text evidence="2">The sequence shown here is derived from an EMBL/GenBank/DDBJ whole genome shotgun (WGS) entry which is preliminary data.</text>
</comment>
<feature type="region of interest" description="Disordered" evidence="1">
    <location>
        <begin position="1"/>
        <end position="25"/>
    </location>
</feature>
<sequence length="63" mass="6637">MEDASGSALVPVAENIGSDPNAPRRFVTAMAPRPTAQETTAGTQARFNTDAVAVRMVCTNFLL</sequence>
<reference evidence="2 3" key="1">
    <citation type="submission" date="2014-01" db="EMBL/GenBank/DDBJ databases">
        <authorList>
            <person name="Zelazny A."/>
            <person name="Olivier K."/>
            <person name="Sampaio E.P."/>
            <person name="Holland S.M."/>
            <person name="Tallon L.J."/>
            <person name="Sadzewicz L.K."/>
            <person name="Sengamalay N."/>
            <person name="Fraser C.M."/>
            <person name="Hine E."/>
            <person name="Shefchek K.A."/>
            <person name="Das S.P."/>
            <person name="Shallom S.J."/>
            <person name="Agrawal S."/>
            <person name="Tettelin H."/>
        </authorList>
    </citation>
    <scope>NUCLEOTIDE SEQUENCE [LARGE SCALE GENOMIC DNA]</scope>
    <source>
        <strain evidence="2 3">MAB_030201_1075</strain>
    </source>
</reference>
<evidence type="ECO:0000313" key="2">
    <source>
        <dbReference type="EMBL" id="ETZ86981.1"/>
    </source>
</evidence>
<dbReference type="AlphaFoldDB" id="A0A829PMD8"/>